<organism evidence="6 7">
    <name type="scientific">Pyrrhoderma noxium</name>
    <dbReference type="NCBI Taxonomy" id="2282107"/>
    <lineage>
        <taxon>Eukaryota</taxon>
        <taxon>Fungi</taxon>
        <taxon>Dikarya</taxon>
        <taxon>Basidiomycota</taxon>
        <taxon>Agaricomycotina</taxon>
        <taxon>Agaricomycetes</taxon>
        <taxon>Hymenochaetales</taxon>
        <taxon>Hymenochaetaceae</taxon>
        <taxon>Pyrrhoderma</taxon>
    </lineage>
</organism>
<dbReference type="InParanoid" id="A0A286UJY6"/>
<dbReference type="GO" id="GO:0003713">
    <property type="term" value="F:transcription coactivator activity"/>
    <property type="evidence" value="ECO:0007669"/>
    <property type="project" value="TreeGrafter"/>
</dbReference>
<dbReference type="AlphaFoldDB" id="A0A286UJY6"/>
<proteinExistence type="predicted"/>
<dbReference type="GO" id="GO:0000124">
    <property type="term" value="C:SAGA complex"/>
    <property type="evidence" value="ECO:0007669"/>
    <property type="project" value="TreeGrafter"/>
</dbReference>
<dbReference type="GO" id="GO:0006357">
    <property type="term" value="P:regulation of transcription by RNA polymerase II"/>
    <property type="evidence" value="ECO:0007669"/>
    <property type="project" value="TreeGrafter"/>
</dbReference>
<keyword evidence="2" id="KW-0805">Transcription regulation</keyword>
<keyword evidence="3" id="KW-0804">Transcription</keyword>
<reference evidence="6 7" key="1">
    <citation type="journal article" date="2017" name="Mol. Ecol.">
        <title>Comparative and population genomic landscape of Phellinus noxius: A hypervariable fungus causing root rot in trees.</title>
        <authorList>
            <person name="Chung C.L."/>
            <person name="Lee T.J."/>
            <person name="Akiba M."/>
            <person name="Lee H.H."/>
            <person name="Kuo T.H."/>
            <person name="Liu D."/>
            <person name="Ke H.M."/>
            <person name="Yokoi T."/>
            <person name="Roa M.B."/>
            <person name="Lu M.J."/>
            <person name="Chang Y.Y."/>
            <person name="Ann P.J."/>
            <person name="Tsai J.N."/>
            <person name="Chen C.Y."/>
            <person name="Tzean S.S."/>
            <person name="Ota Y."/>
            <person name="Hattori T."/>
            <person name="Sahashi N."/>
            <person name="Liou R.F."/>
            <person name="Kikuchi T."/>
            <person name="Tsai I.J."/>
        </authorList>
    </citation>
    <scope>NUCLEOTIDE SEQUENCE [LARGE SCALE GENOMIC DNA]</scope>
    <source>
        <strain evidence="6 7">FFPRI411160</strain>
    </source>
</reference>
<dbReference type="InterPro" id="IPR024738">
    <property type="entry name" value="Hfi1/Tada1"/>
</dbReference>
<gene>
    <name evidence="6" type="ORF">PNOK_0486700</name>
</gene>
<evidence type="ECO:0000313" key="7">
    <source>
        <dbReference type="Proteomes" id="UP000217199"/>
    </source>
</evidence>
<comment type="subcellular location">
    <subcellularLocation>
        <location evidence="1">Nucleus</location>
    </subcellularLocation>
</comment>
<evidence type="ECO:0008006" key="8">
    <source>
        <dbReference type="Google" id="ProtNLM"/>
    </source>
</evidence>
<dbReference type="Pfam" id="PF12767">
    <property type="entry name" value="SAGA-Tad1"/>
    <property type="match status" value="1"/>
</dbReference>
<dbReference type="GO" id="GO:0005634">
    <property type="term" value="C:nucleus"/>
    <property type="evidence" value="ECO:0007669"/>
    <property type="project" value="UniProtKB-SubCell"/>
</dbReference>
<keyword evidence="4" id="KW-0539">Nucleus</keyword>
<comment type="caution">
    <text evidence="6">The sequence shown here is derived from an EMBL/GenBank/DDBJ whole genome shotgun (WGS) entry which is preliminary data.</text>
</comment>
<evidence type="ECO:0000256" key="4">
    <source>
        <dbReference type="ARBA" id="ARBA00023242"/>
    </source>
</evidence>
<dbReference type="STRING" id="2282107.A0A286UJY6"/>
<dbReference type="PANTHER" id="PTHR21277">
    <property type="entry name" value="TRANSCRIPTIONAL ADAPTER 1"/>
    <property type="match status" value="1"/>
</dbReference>
<feature type="region of interest" description="Disordered" evidence="5">
    <location>
        <begin position="68"/>
        <end position="107"/>
    </location>
</feature>
<evidence type="ECO:0000256" key="2">
    <source>
        <dbReference type="ARBA" id="ARBA00023015"/>
    </source>
</evidence>
<evidence type="ECO:0000256" key="3">
    <source>
        <dbReference type="ARBA" id="ARBA00023163"/>
    </source>
</evidence>
<keyword evidence="7" id="KW-1185">Reference proteome</keyword>
<accession>A0A286UJY6</accession>
<dbReference type="FunCoup" id="A0A286UJY6">
    <property type="interactions" value="24"/>
</dbReference>
<evidence type="ECO:0000256" key="5">
    <source>
        <dbReference type="SAM" id="MobiDB-lite"/>
    </source>
</evidence>
<name>A0A286UJY6_9AGAM</name>
<protein>
    <recommendedName>
        <fullName evidence="8">Transcriptional regulator of RNA polII, SAGA, subunit-domain-containing protein</fullName>
    </recommendedName>
</protein>
<evidence type="ECO:0000313" key="6">
    <source>
        <dbReference type="EMBL" id="PAV19933.1"/>
    </source>
</evidence>
<sequence length="322" mass="35207">MSHTPSSIRNELNLALGSQATSYWDTLSLFLSNKISRFEFEENVRVAINTHELIQLHNSLIVSILGSSLHHAPPTPPPEGPDKPSKKRRKVEHGTGPDGDGSGAYSSRLKSWTIGMGKRERERVKSLNEAAGALECRPRPEADEIAAERGVRLIPEGEDLPGTYLPVHLGSVTRASTLQHISERVALISTQNNLKNPPSKTVASLMLTACESKLKQLIAQALALTSTSNSITSIQLADMGTQPTTRILTTSSFETLLTVRPATLPYQSAAATRLMAEGSSDSRLDFDQEVHFKERHTEDPRWQLLAMLAERSTVRDALLSGS</sequence>
<dbReference type="OrthoDB" id="10264870at2759"/>
<dbReference type="Proteomes" id="UP000217199">
    <property type="component" value="Unassembled WGS sequence"/>
</dbReference>
<evidence type="ECO:0000256" key="1">
    <source>
        <dbReference type="ARBA" id="ARBA00004123"/>
    </source>
</evidence>
<dbReference type="PANTHER" id="PTHR21277:SF5">
    <property type="entry name" value="TRANSCRIPTIONAL ADAPTER 1"/>
    <property type="match status" value="1"/>
</dbReference>
<dbReference type="EMBL" id="NBII01000004">
    <property type="protein sequence ID" value="PAV19933.1"/>
    <property type="molecule type" value="Genomic_DNA"/>
</dbReference>